<protein>
    <submittedName>
        <fullName evidence="2">Uncharacterized protein</fullName>
    </submittedName>
</protein>
<dbReference type="AlphaFoldDB" id="A0A1Q9CVM1"/>
<feature type="region of interest" description="Disordered" evidence="1">
    <location>
        <begin position="236"/>
        <end position="391"/>
    </location>
</feature>
<name>A0A1Q9CVM1_SYMMI</name>
<feature type="compositionally biased region" description="Low complexity" evidence="1">
    <location>
        <begin position="358"/>
        <end position="372"/>
    </location>
</feature>
<organism evidence="2 3">
    <name type="scientific">Symbiodinium microadriaticum</name>
    <name type="common">Dinoflagellate</name>
    <name type="synonym">Zooxanthella microadriatica</name>
    <dbReference type="NCBI Taxonomy" id="2951"/>
    <lineage>
        <taxon>Eukaryota</taxon>
        <taxon>Sar</taxon>
        <taxon>Alveolata</taxon>
        <taxon>Dinophyceae</taxon>
        <taxon>Suessiales</taxon>
        <taxon>Symbiodiniaceae</taxon>
        <taxon>Symbiodinium</taxon>
    </lineage>
</organism>
<comment type="caution">
    <text evidence="2">The sequence shown here is derived from an EMBL/GenBank/DDBJ whole genome shotgun (WGS) entry which is preliminary data.</text>
</comment>
<sequence length="391" mass="41428">MGPPVKARPQELQSVFELVSRAQANANAMIRLTEHMVQEWQAEGKYFKAELDHIQEQISRKRQHEEAQSQEVIVTPEPLQGREAQEADLAAEASRHAEAVAKQGTCEHMPPGPSGPATGYPPAWSSMPPTGYPGGPRGPEAWKMGPPQPMACSGHMPSPHPAMASMGSFSGQSCAAPMRCGDVYAGGFGSSSQVLPSQIPAQHMPPANTYPTAPAMYESQPSASTYCNGATAPGMDHMTSPYTQQYPHSHPMPGEHPYPALQSPPQPHEPTPNQPAPDAAHAYPDLAPPDNFYDSPTFQPTHQPAYDVPPAHPTAGQSPFGQSIPLSAPTFGPNGEPLPMEPTAMAGGQSLPPPPDGSLPGSPYGSPLTGGPAMNATMPSQGEPDMNFYEF</sequence>
<accession>A0A1Q9CVM1</accession>
<dbReference type="EMBL" id="LSRX01000890">
    <property type="protein sequence ID" value="OLP86960.1"/>
    <property type="molecule type" value="Genomic_DNA"/>
</dbReference>
<keyword evidence="3" id="KW-1185">Reference proteome</keyword>
<evidence type="ECO:0000256" key="1">
    <source>
        <dbReference type="SAM" id="MobiDB-lite"/>
    </source>
</evidence>
<evidence type="ECO:0000313" key="3">
    <source>
        <dbReference type="Proteomes" id="UP000186817"/>
    </source>
</evidence>
<feature type="region of interest" description="Disordered" evidence="1">
    <location>
        <begin position="96"/>
        <end position="156"/>
    </location>
</feature>
<gene>
    <name evidence="2" type="ORF">AK812_SmicGene31878</name>
</gene>
<proteinExistence type="predicted"/>
<dbReference type="Proteomes" id="UP000186817">
    <property type="component" value="Unassembled WGS sequence"/>
</dbReference>
<feature type="compositionally biased region" description="Polar residues" evidence="1">
    <location>
        <begin position="315"/>
        <end position="325"/>
    </location>
</feature>
<feature type="compositionally biased region" description="Pro residues" evidence="1">
    <location>
        <begin position="262"/>
        <end position="275"/>
    </location>
</feature>
<evidence type="ECO:0000313" key="2">
    <source>
        <dbReference type="EMBL" id="OLP86960.1"/>
    </source>
</evidence>
<reference evidence="2 3" key="1">
    <citation type="submission" date="2016-02" db="EMBL/GenBank/DDBJ databases">
        <title>Genome analysis of coral dinoflagellate symbionts highlights evolutionary adaptations to a symbiotic lifestyle.</title>
        <authorList>
            <person name="Aranda M."/>
            <person name="Li Y."/>
            <person name="Liew Y.J."/>
            <person name="Baumgarten S."/>
            <person name="Simakov O."/>
            <person name="Wilson M."/>
            <person name="Piel J."/>
            <person name="Ashoor H."/>
            <person name="Bougouffa S."/>
            <person name="Bajic V.B."/>
            <person name="Ryu T."/>
            <person name="Ravasi T."/>
            <person name="Bayer T."/>
            <person name="Micklem G."/>
            <person name="Kim H."/>
            <person name="Bhak J."/>
            <person name="Lajeunesse T.C."/>
            <person name="Voolstra C.R."/>
        </authorList>
    </citation>
    <scope>NUCLEOTIDE SEQUENCE [LARGE SCALE GENOMIC DNA]</scope>
    <source>
        <strain evidence="2 3">CCMP2467</strain>
    </source>
</reference>
<dbReference type="OrthoDB" id="433253at2759"/>